<feature type="chain" id="PRO_5006624509" evidence="1">
    <location>
        <begin position="18"/>
        <end position="1016"/>
    </location>
</feature>
<evidence type="ECO:0000313" key="3">
    <source>
        <dbReference type="EMBL" id="CUU00499.1"/>
    </source>
</evidence>
<feature type="domain" description="Peptidase M1 membrane alanine aminopeptidase" evidence="2">
    <location>
        <begin position="317"/>
        <end position="531"/>
    </location>
</feature>
<protein>
    <submittedName>
        <fullName evidence="3">Surface antigen</fullName>
    </submittedName>
</protein>
<dbReference type="GO" id="GO:0005737">
    <property type="term" value="C:cytoplasm"/>
    <property type="evidence" value="ECO:0007669"/>
    <property type="project" value="TreeGrafter"/>
</dbReference>
<dbReference type="Gene3D" id="1.10.390.10">
    <property type="entry name" value="Neutral Protease Domain 2"/>
    <property type="match status" value="1"/>
</dbReference>
<dbReference type="Gene3D" id="2.40.160.50">
    <property type="entry name" value="membrane protein fhac: a member of the omp85/tpsb transporter family"/>
    <property type="match status" value="1"/>
</dbReference>
<dbReference type="STRING" id="1643428.GCA_001442855_00001"/>
<dbReference type="GO" id="GO:0043171">
    <property type="term" value="P:peptide catabolic process"/>
    <property type="evidence" value="ECO:0007669"/>
    <property type="project" value="TreeGrafter"/>
</dbReference>
<dbReference type="Proteomes" id="UP000320623">
    <property type="component" value="Unassembled WGS sequence"/>
</dbReference>
<dbReference type="PANTHER" id="PTHR11533:SF174">
    <property type="entry name" value="PUROMYCIN-SENSITIVE AMINOPEPTIDASE-RELATED"/>
    <property type="match status" value="1"/>
</dbReference>
<dbReference type="GO" id="GO:0005615">
    <property type="term" value="C:extracellular space"/>
    <property type="evidence" value="ECO:0007669"/>
    <property type="project" value="TreeGrafter"/>
</dbReference>
<keyword evidence="4" id="KW-1185">Reference proteome</keyword>
<dbReference type="SUPFAM" id="SSF55486">
    <property type="entry name" value="Metalloproteases ('zincins'), catalytic domain"/>
    <property type="match status" value="1"/>
</dbReference>
<dbReference type="CDD" id="cd09604">
    <property type="entry name" value="M1_APN_like"/>
    <property type="match status" value="1"/>
</dbReference>
<name>A0A0S4MQ45_9BACT</name>
<dbReference type="GO" id="GO:0008270">
    <property type="term" value="F:zinc ion binding"/>
    <property type="evidence" value="ECO:0007669"/>
    <property type="project" value="InterPro"/>
</dbReference>
<dbReference type="GO" id="GO:0042277">
    <property type="term" value="F:peptide binding"/>
    <property type="evidence" value="ECO:0007669"/>
    <property type="project" value="TreeGrafter"/>
</dbReference>
<gene>
    <name evidence="3" type="ORF">JGI1_00002</name>
</gene>
<reference evidence="4" key="1">
    <citation type="submission" date="2015-11" db="EMBL/GenBank/DDBJ databases">
        <authorList>
            <person name="Varghese N."/>
        </authorList>
    </citation>
    <scope>NUCLEOTIDE SEQUENCE [LARGE SCALE GENOMIC DNA]</scope>
</reference>
<evidence type="ECO:0000313" key="4">
    <source>
        <dbReference type="Proteomes" id="UP000320623"/>
    </source>
</evidence>
<evidence type="ECO:0000256" key="1">
    <source>
        <dbReference type="SAM" id="SignalP"/>
    </source>
</evidence>
<sequence>MKKLTLLLLIITATALSQNYWQQHVHYKIKAKLDPDKNLITGSETLIYTNNSPDELNKVYFRLYWNLLKKNSHAWKSSQRRKIYQRFEREYKGIELKKFSILVDEQEIPLNYKIDDTILEAELPKTLKPGEKIIFKIEWEEEVPPGPGLRTGVTNRCFDIAQWYPQIAVYDRYGWHKDQYIGMGEFHNDFGDFEVEIEIPKSFIVTYSGELLNPNEVLPDSVISKLKEARENPGRIYRIADFSNRTITDEERKTYVTWKFIAKNVRDFAWSAYEKYIWDAVFWENDEHPNGGVMIHALYFKSNEKHWKDEAVKFGLHAIKFFSENFGLYVYPNAFIMSSYAVGGGMEYPGIVFIGHNITNSPYRGLFGVIVHELGHQWYPMMINNNETEFAFMDEGFNTFITTLAFESYYGRKNNLLDTTLWFIRSSGISTDERENNQRQYLLLALTGYEEPIATHADHWNENYPATTAFYPKTATVMFMLQYVLGDSTFAKLMKEYYNRWLFKHPYPEDFYKLAMEVSGNKDLRWFFDEWFHRTYTCDYAIKSLRSKKISENGKEVYQTTIKVSRKGKAVMPIDIFIKMKNGDTTTVKLPVDAWLNDEWENEIKVNLQSKPVYAEINPDLRIADINRLNNTHPFPKVKITFDNTISLTQFLTPIDAYWLRWRPSAWYNTIDGIKLGIMFKGSFLQDVRSHKLWALYSTRSKNLDFLFKAERRIPFEISRNTFTGLEVLKIEGRYGGSFEIRKRFSKALTIPPFHDLSFKVQLLKSTDNSYLDPIYHWDQGRLTRILFNYTYLNRWRPLRTRFSLIFESSTILSDFNYSKVYSELVQTFNLPMGHSLALRFFAGYGNGKIPLQTKFFTSTSSPINQLFSPVYRSKIFPSDLRSHIEPFGGVGLRGYYDQNLSDDRAYSLNFELNFPSLLPFISRMPIVGKIFKTAIFFDAGKVWGQNQRTSIKDIKYNFGIGIRSDIFEQVSNFTDIFKEIGLSSIRFDFPIYVSHPITGEKKFKFRWVLGFERAF</sequence>
<proteinExistence type="predicted"/>
<dbReference type="Pfam" id="PF01433">
    <property type="entry name" value="Peptidase_M1"/>
    <property type="match status" value="1"/>
</dbReference>
<dbReference type="RefSeq" id="WP_140943833.1">
    <property type="nucleotide sequence ID" value="NZ_FAOO01000001.1"/>
</dbReference>
<feature type="signal peptide" evidence="1">
    <location>
        <begin position="1"/>
        <end position="17"/>
    </location>
</feature>
<dbReference type="GO" id="GO:0070006">
    <property type="term" value="F:metalloaminopeptidase activity"/>
    <property type="evidence" value="ECO:0007669"/>
    <property type="project" value="TreeGrafter"/>
</dbReference>
<evidence type="ECO:0000259" key="2">
    <source>
        <dbReference type="Pfam" id="PF01433"/>
    </source>
</evidence>
<dbReference type="PANTHER" id="PTHR11533">
    <property type="entry name" value="PROTEASE M1 ZINC METALLOPROTEASE"/>
    <property type="match status" value="1"/>
</dbReference>
<dbReference type="EMBL" id="FAOO01000001">
    <property type="protein sequence ID" value="CUU00499.1"/>
    <property type="molecule type" value="Genomic_DNA"/>
</dbReference>
<accession>A0A0S4MQ45</accession>
<dbReference type="InterPro" id="IPR014782">
    <property type="entry name" value="Peptidase_M1_dom"/>
</dbReference>
<keyword evidence="1" id="KW-0732">Signal</keyword>
<dbReference type="InterPro" id="IPR027268">
    <property type="entry name" value="Peptidase_M4/M1_CTD_sf"/>
</dbReference>
<dbReference type="OrthoDB" id="9814383at2"/>
<dbReference type="AlphaFoldDB" id="A0A0S4MQ45"/>
<dbReference type="GO" id="GO:0016020">
    <property type="term" value="C:membrane"/>
    <property type="evidence" value="ECO:0007669"/>
    <property type="project" value="TreeGrafter"/>
</dbReference>
<dbReference type="InterPro" id="IPR050344">
    <property type="entry name" value="Peptidase_M1_aminopeptidases"/>
</dbReference>
<organism evidence="3 4">
    <name type="scientific">Candidatus Thermokryptus mobilis</name>
    <dbReference type="NCBI Taxonomy" id="1643428"/>
    <lineage>
        <taxon>Bacteria</taxon>
        <taxon>Pseudomonadati</taxon>
        <taxon>Candidatus Kryptoniota</taxon>
        <taxon>Candidatus Thermokryptus</taxon>
    </lineage>
</organism>